<evidence type="ECO:0000313" key="6">
    <source>
        <dbReference type="Proteomes" id="UP000196816"/>
    </source>
</evidence>
<dbReference type="Gene3D" id="3.40.1360.10">
    <property type="match status" value="1"/>
</dbReference>
<dbReference type="Gene3D" id="3.90.580.10">
    <property type="entry name" value="Zinc finger, CHC2-type domain"/>
    <property type="match status" value="1"/>
</dbReference>
<evidence type="ECO:0000256" key="2">
    <source>
        <dbReference type="ARBA" id="ARBA00022801"/>
    </source>
</evidence>
<dbReference type="InterPro" id="IPR027417">
    <property type="entry name" value="P-loop_NTPase"/>
</dbReference>
<gene>
    <name evidence="5" type="ORF">S101468_02069</name>
</gene>
<dbReference type="SMART" id="SM00885">
    <property type="entry name" value="D5_N"/>
    <property type="match status" value="1"/>
</dbReference>
<dbReference type="SUPFAM" id="SSF57783">
    <property type="entry name" value="Zinc beta-ribbon"/>
    <property type="match status" value="1"/>
</dbReference>
<dbReference type="PROSITE" id="PS51206">
    <property type="entry name" value="SF3_HELICASE_1"/>
    <property type="match status" value="1"/>
</dbReference>
<dbReference type="InterPro" id="IPR014015">
    <property type="entry name" value="Helicase_SF3_DNA-vir"/>
</dbReference>
<evidence type="ECO:0000256" key="1">
    <source>
        <dbReference type="ARBA" id="ARBA00022741"/>
    </source>
</evidence>
<evidence type="ECO:0000313" key="5">
    <source>
        <dbReference type="EMBL" id="ASC06296.1"/>
    </source>
</evidence>
<keyword evidence="3" id="KW-0067">ATP-binding</keyword>
<dbReference type="NCBIfam" id="TIGR01613">
    <property type="entry name" value="primase_Cterm"/>
    <property type="match status" value="1"/>
</dbReference>
<dbReference type="InterPro" id="IPR034154">
    <property type="entry name" value="TOPRIM_DnaG/twinkle"/>
</dbReference>
<dbReference type="SUPFAM" id="SSF52540">
    <property type="entry name" value="P-loop containing nucleoside triphosphate hydrolases"/>
    <property type="match status" value="1"/>
</dbReference>
<dbReference type="InterPro" id="IPR014818">
    <property type="entry name" value="Phage/plasmid_primase_P4_C"/>
</dbReference>
<dbReference type="GO" id="GO:0006260">
    <property type="term" value="P:DNA replication"/>
    <property type="evidence" value="ECO:0007669"/>
    <property type="project" value="InterPro"/>
</dbReference>
<keyword evidence="2" id="KW-0378">Hydrolase</keyword>
<organism evidence="5 6">
    <name type="scientific">Acetobacter pasteurianus subsp. pasteurianus</name>
    <dbReference type="NCBI Taxonomy" id="481145"/>
    <lineage>
        <taxon>Bacteria</taxon>
        <taxon>Pseudomonadati</taxon>
        <taxon>Pseudomonadota</taxon>
        <taxon>Alphaproteobacteria</taxon>
        <taxon>Acetobacterales</taxon>
        <taxon>Acetobacteraceae</taxon>
        <taxon>Acetobacter</taxon>
    </lineage>
</organism>
<dbReference type="RefSeq" id="WP_250698282.1">
    <property type="nucleotide sequence ID" value="NZ_CP021922.1"/>
</dbReference>
<keyword evidence="1" id="KW-0547">Nucleotide-binding</keyword>
<evidence type="ECO:0000256" key="3">
    <source>
        <dbReference type="ARBA" id="ARBA00022840"/>
    </source>
</evidence>
<dbReference type="NCBIfam" id="NF011296">
    <property type="entry name" value="PRK14709.1"/>
    <property type="match status" value="1"/>
</dbReference>
<dbReference type="PANTHER" id="PTHR35372">
    <property type="entry name" value="ATP BINDING PROTEIN-RELATED"/>
    <property type="match status" value="1"/>
</dbReference>
<dbReference type="Pfam" id="PF19263">
    <property type="entry name" value="DUF5906"/>
    <property type="match status" value="1"/>
</dbReference>
<protein>
    <recommendedName>
        <fullName evidence="4">SF3 helicase domain-containing protein</fullName>
    </recommendedName>
</protein>
<dbReference type="InterPro" id="IPR045455">
    <property type="entry name" value="NrS-1_pol-like_helicase"/>
</dbReference>
<dbReference type="PANTHER" id="PTHR35372:SF2">
    <property type="entry name" value="SF3 HELICASE DOMAIN-CONTAINING PROTEIN"/>
    <property type="match status" value="1"/>
</dbReference>
<name>A0AAC9SPP6_ACEPA</name>
<sequence>MSGTQNNVFRACARDVVLALLGQPNKAMSTRDELRFGSRGSLSIDLKKGVWHDHEAGNGGGVLELVMREKSLGQSDAAAWLRDGGFIPDRERQLKPKPRIAEAYDYVSAEGEVLFRVLRMVPKDFRQQTPDGRGGWKWGAKNARKVLYRLPQVLEAVRAGKTIWIVEGEKSVHALETAGLTATCSPGGAGKWRQEYNAALEGADVVVLPDNDSAGKKHADDIVKALSAVAGRIRILGLPDLAPKGDVFDWLRNGGSAIDLERLADGVRNAEAARSGDVDLAAYPPTEDGIALAFEARFKDQLRFDHNAGSWFEWTGSHWKREETQLAFHWCRTIARELVAVHDDAKAAVTMARAGSARGVEALARSARAFAVTSAVWDTEPFLLGTPDGTVDLRTGQLRPARQDQYVTRLTSVVPAETPECPLWEQFLWEATGADRESIRFLRAWCGYCLTGDTREHALAFIYGPGGNGKSVFLNTVAALLGDYASTAAMETFTTSGVDKHSTDLAMLRGARLVTASETEEGRPWAEARIKQLTGGDPVTARFMRQDFFTYKPHFKLMIVGNHMPILHSVDDALRRRFNIIGFTHKPQAPDPMLEEKLRAEQPAILRWMIDGCLDWQMNGLVRPQAVLKATEEYFAEQDVLGQFLEACCIVSPEREEVGKTLYGAWVEFAKAAGDDPGSSKRFSSSLQKRGFLRCRGAKGTHDQRGFRGLELKPMRWADAS</sequence>
<dbReference type="CDD" id="cd01029">
    <property type="entry name" value="TOPRIM_primases"/>
    <property type="match status" value="1"/>
</dbReference>
<proteinExistence type="predicted"/>
<reference evidence="5 6" key="1">
    <citation type="submission" date="2017-06" db="EMBL/GenBank/DDBJ databases">
        <title>Genome sequence of Acetobacter pasteurianus subsp. pasteurianus strain SRCM101468.</title>
        <authorList>
            <person name="Cho S.H."/>
        </authorList>
    </citation>
    <scope>NUCLEOTIDE SEQUENCE [LARGE SCALE GENOMIC DNA]</scope>
    <source>
        <strain evidence="5 6">SRCM101468</strain>
    </source>
</reference>
<dbReference type="SUPFAM" id="SSF56731">
    <property type="entry name" value="DNA primase core"/>
    <property type="match status" value="1"/>
</dbReference>
<dbReference type="GO" id="GO:0008270">
    <property type="term" value="F:zinc ion binding"/>
    <property type="evidence" value="ECO:0007669"/>
    <property type="project" value="InterPro"/>
</dbReference>
<evidence type="ECO:0000259" key="4">
    <source>
        <dbReference type="PROSITE" id="PS51206"/>
    </source>
</evidence>
<dbReference type="Proteomes" id="UP000196816">
    <property type="component" value="Chromosome"/>
</dbReference>
<dbReference type="AlphaFoldDB" id="A0AAC9SPP6"/>
<dbReference type="GO" id="GO:0016787">
    <property type="term" value="F:hydrolase activity"/>
    <property type="evidence" value="ECO:0007669"/>
    <property type="project" value="UniProtKB-KW"/>
</dbReference>
<dbReference type="GO" id="GO:0005524">
    <property type="term" value="F:ATP binding"/>
    <property type="evidence" value="ECO:0007669"/>
    <property type="project" value="UniProtKB-KW"/>
</dbReference>
<accession>A0AAC9SPP6</accession>
<dbReference type="Pfam" id="PF08706">
    <property type="entry name" value="D5_N"/>
    <property type="match status" value="1"/>
</dbReference>
<dbReference type="Gene3D" id="3.40.50.300">
    <property type="entry name" value="P-loop containing nucleotide triphosphate hydrolases"/>
    <property type="match status" value="1"/>
</dbReference>
<dbReference type="EMBL" id="CP021922">
    <property type="protein sequence ID" value="ASC06296.1"/>
    <property type="molecule type" value="Genomic_DNA"/>
</dbReference>
<dbReference type="InterPro" id="IPR006500">
    <property type="entry name" value="Helicase_put_C_phage/plasmid"/>
</dbReference>
<dbReference type="GO" id="GO:0003677">
    <property type="term" value="F:DNA binding"/>
    <property type="evidence" value="ECO:0007669"/>
    <property type="project" value="InterPro"/>
</dbReference>
<dbReference type="InterPro" id="IPR036977">
    <property type="entry name" value="DNA_primase_Znf_CHC2"/>
</dbReference>
<feature type="domain" description="SF3 helicase" evidence="4">
    <location>
        <begin position="437"/>
        <end position="596"/>
    </location>
</feature>
<dbReference type="InterPro" id="IPR051620">
    <property type="entry name" value="ORF904-like_C"/>
</dbReference>